<reference evidence="2" key="1">
    <citation type="submission" date="2023-10" db="EMBL/GenBank/DDBJ databases">
        <title>Genome assembly of Pristionchus species.</title>
        <authorList>
            <person name="Yoshida K."/>
            <person name="Sommer R.J."/>
        </authorList>
    </citation>
    <scope>NUCLEOTIDE SEQUENCE</scope>
    <source>
        <strain evidence="2">RS5133</strain>
    </source>
</reference>
<dbReference type="InterPro" id="IPR000560">
    <property type="entry name" value="His_Pase_clade-2"/>
</dbReference>
<evidence type="ECO:0008006" key="4">
    <source>
        <dbReference type="Google" id="ProtNLM"/>
    </source>
</evidence>
<dbReference type="InterPro" id="IPR050645">
    <property type="entry name" value="Histidine_acid_phosphatase"/>
</dbReference>
<dbReference type="InterPro" id="IPR029033">
    <property type="entry name" value="His_PPase_superfam"/>
</dbReference>
<proteinExistence type="inferred from homology"/>
<dbReference type="GO" id="GO:0016791">
    <property type="term" value="F:phosphatase activity"/>
    <property type="evidence" value="ECO:0007669"/>
    <property type="project" value="UniProtKB-ARBA"/>
</dbReference>
<dbReference type="EMBL" id="BTSY01000002">
    <property type="protein sequence ID" value="GMT13623.1"/>
    <property type="molecule type" value="Genomic_DNA"/>
</dbReference>
<evidence type="ECO:0000313" key="2">
    <source>
        <dbReference type="EMBL" id="GMT13623.1"/>
    </source>
</evidence>
<evidence type="ECO:0000313" key="3">
    <source>
        <dbReference type="Proteomes" id="UP001432322"/>
    </source>
</evidence>
<dbReference type="Pfam" id="PF00328">
    <property type="entry name" value="His_Phos_2"/>
    <property type="match status" value="1"/>
</dbReference>
<feature type="non-terminal residue" evidence="2">
    <location>
        <position position="352"/>
    </location>
</feature>
<accession>A0AAV5V3G1</accession>
<protein>
    <recommendedName>
        <fullName evidence="4">Phosphatase</fullName>
    </recommendedName>
</protein>
<comment type="similarity">
    <text evidence="1">Belongs to the histidine acid phosphatase family.</text>
</comment>
<evidence type="ECO:0000256" key="1">
    <source>
        <dbReference type="ARBA" id="ARBA00005375"/>
    </source>
</evidence>
<dbReference type="SUPFAM" id="SSF53254">
    <property type="entry name" value="Phosphoglycerate mutase-like"/>
    <property type="match status" value="1"/>
</dbReference>
<dbReference type="PANTHER" id="PTHR11567:SF29">
    <property type="entry name" value="ACID PHOSPHATASE FAMILY"/>
    <property type="match status" value="1"/>
</dbReference>
<organism evidence="2 3">
    <name type="scientific">Pristionchus fissidentatus</name>
    <dbReference type="NCBI Taxonomy" id="1538716"/>
    <lineage>
        <taxon>Eukaryota</taxon>
        <taxon>Metazoa</taxon>
        <taxon>Ecdysozoa</taxon>
        <taxon>Nematoda</taxon>
        <taxon>Chromadorea</taxon>
        <taxon>Rhabditida</taxon>
        <taxon>Rhabditina</taxon>
        <taxon>Diplogasteromorpha</taxon>
        <taxon>Diplogasteroidea</taxon>
        <taxon>Neodiplogasteridae</taxon>
        <taxon>Pristionchus</taxon>
    </lineage>
</organism>
<gene>
    <name evidence="2" type="ORF">PFISCL1PPCAC_4920</name>
</gene>
<feature type="non-terminal residue" evidence="2">
    <location>
        <position position="1"/>
    </location>
</feature>
<keyword evidence="3" id="KW-1185">Reference proteome</keyword>
<name>A0AAV5V3G1_9BILA</name>
<comment type="caution">
    <text evidence="2">The sequence shown here is derived from an EMBL/GenBank/DDBJ whole genome shotgun (WGS) entry which is preliminary data.</text>
</comment>
<dbReference type="PANTHER" id="PTHR11567">
    <property type="entry name" value="ACID PHOSPHATASE-RELATED"/>
    <property type="match status" value="1"/>
</dbReference>
<sequence length="352" mass="39270">AHEPPLPEKSTVQIHPETVLVLFGTRHGNRNPEKFVAVPNRKWGREGELELTDIGKRQAYGLGKEMRTFVNKLIDPNFLPAQSKFYSSSANRCQMTLQAALAGLFDPVDWADWNRGKLDHWSPVPYTIDDPLLRMYSVKGCANSDQAWDPISKDTLPDLKELVERSKPLLNYMFESDGRKPTIGNAADIADNIINMDFNQAPYPDWLARPTLPGYNATTIKKAFLSFAENHMNKCAAHKPCRDMMGGLWVDHIIKALDAAVNGSASTRIIGYASHTEVTLAVMILLGIEKSELTTSGGFVIELRKGSSQPQVRLLQHDPNTVDTHVIYNAHLVPELATKAHTDGWMPLDAFK</sequence>
<dbReference type="CDD" id="cd07061">
    <property type="entry name" value="HP_HAP_like"/>
    <property type="match status" value="1"/>
</dbReference>
<dbReference type="Proteomes" id="UP001432322">
    <property type="component" value="Unassembled WGS sequence"/>
</dbReference>
<dbReference type="Gene3D" id="3.40.50.1240">
    <property type="entry name" value="Phosphoglycerate mutase-like"/>
    <property type="match status" value="1"/>
</dbReference>
<dbReference type="AlphaFoldDB" id="A0AAV5V3G1"/>